<evidence type="ECO:0000256" key="6">
    <source>
        <dbReference type="SAM" id="MobiDB-lite"/>
    </source>
</evidence>
<keyword evidence="3 7" id="KW-0812">Transmembrane</keyword>
<feature type="transmembrane region" description="Helical" evidence="7">
    <location>
        <begin position="477"/>
        <end position="501"/>
    </location>
</feature>
<keyword evidence="5 7" id="KW-0472">Membrane</keyword>
<feature type="transmembrane region" description="Helical" evidence="7">
    <location>
        <begin position="372"/>
        <end position="393"/>
    </location>
</feature>
<dbReference type="GO" id="GO:0016020">
    <property type="term" value="C:membrane"/>
    <property type="evidence" value="ECO:0007669"/>
    <property type="project" value="UniProtKB-SubCell"/>
</dbReference>
<feature type="transmembrane region" description="Helical" evidence="7">
    <location>
        <begin position="120"/>
        <end position="143"/>
    </location>
</feature>
<gene>
    <name evidence="8" type="ORF">AB1Y20_014384</name>
</gene>
<feature type="compositionally biased region" description="Basic and acidic residues" evidence="6">
    <location>
        <begin position="803"/>
        <end position="812"/>
    </location>
</feature>
<evidence type="ECO:0000256" key="4">
    <source>
        <dbReference type="ARBA" id="ARBA00022989"/>
    </source>
</evidence>
<evidence type="ECO:0000313" key="8">
    <source>
        <dbReference type="EMBL" id="KAL1496797.1"/>
    </source>
</evidence>
<evidence type="ECO:0000313" key="9">
    <source>
        <dbReference type="Proteomes" id="UP001515480"/>
    </source>
</evidence>
<feature type="transmembrane region" description="Helical" evidence="7">
    <location>
        <begin position="164"/>
        <end position="185"/>
    </location>
</feature>
<evidence type="ECO:0000256" key="5">
    <source>
        <dbReference type="ARBA" id="ARBA00023136"/>
    </source>
</evidence>
<evidence type="ECO:0008006" key="10">
    <source>
        <dbReference type="Google" id="ProtNLM"/>
    </source>
</evidence>
<feature type="region of interest" description="Disordered" evidence="6">
    <location>
        <begin position="731"/>
        <end position="750"/>
    </location>
</feature>
<dbReference type="EMBL" id="JBGBPQ010000028">
    <property type="protein sequence ID" value="KAL1496797.1"/>
    <property type="molecule type" value="Genomic_DNA"/>
</dbReference>
<sequence length="843" mass="89268">MDSPPPRPPIASTIEQHVLSHVLGSLIAWALGLLGYMLFLLWKDYISLIASAFLLSQALHRPRAALVDWAEGLRAPSAPRLYVRLLGAAVSPAKLLFKLTAIPSLVQLALLLALELLHNVAPLLSIVTPLALGVLLVGGLVCLMDRRLLGFNRWVSDEVVAATAVLLTLCFVLTFITTVIAIRSVLELRELVVAVSSWMGSIAPAAAGAFTDLANSGLELSISSLGKLDGSEHKWAGVLLHLLGEVRTASNGTAVVQSTFVKIRQMYPDAAWLSAEDFGKLVLWLSGDPFLSSTWAAAQPLRWAAPINNTAAAPHAQLSASEVIGIVWRQLQEFQTREEMMQSLQSWGGGLGTSTLQLLASALGMLMRLLNFALMFGVSGIVLATMTFSMLCMKTDALTYMMNLVTPHAIVEKQRVRETVDAVLTLPFSDSARNATLTLIIYKALSMPYAHLAALGVIVFTIFPLTYPWVVCTPWCVAYLVVLGGGADTARGVLLLAALVASLSGTSRTAQRLYDATRIGEYVIGFSLVLGVYMFGIQGVLFGPTLVCGAKLCSDMGTAIIRHAEGLTTPAVPNVSNGDFSSQTSGEWRADAAAAEATSNHSHLLGRAMRRLSFFSPPTHSRPASVARDTPAAFGASAATPAPHKSAAAAAERVQCAVRLGAARVRVCSRADVSWAHFLRLVAERLADATAVHVPVVGLRALDGTLVAAVSDIAPLEELIAETSRPITGHEALSVSSREPNESSASPVDRPAVSLKSGAVELRAAKPTPDGACSAEPIESAHTAADCYDSDGSACFTPSVDGLDGKPTHRDQQFSPVGAKSSNVAATVSSHCSRRTNSRTVSS</sequence>
<feature type="transmembrane region" description="Helical" evidence="7">
    <location>
        <begin position="20"/>
        <end position="42"/>
    </location>
</feature>
<feature type="transmembrane region" description="Helical" evidence="7">
    <location>
        <begin position="95"/>
        <end position="114"/>
    </location>
</feature>
<feature type="transmembrane region" description="Helical" evidence="7">
    <location>
        <begin position="522"/>
        <end position="543"/>
    </location>
</feature>
<dbReference type="Pfam" id="PF01594">
    <property type="entry name" value="AI-2E_transport"/>
    <property type="match status" value="1"/>
</dbReference>
<accession>A0AB34IGG6</accession>
<keyword evidence="4 7" id="KW-1133">Transmembrane helix</keyword>
<evidence type="ECO:0000256" key="1">
    <source>
        <dbReference type="ARBA" id="ARBA00004141"/>
    </source>
</evidence>
<dbReference type="PANTHER" id="PTHR21716">
    <property type="entry name" value="TRANSMEMBRANE PROTEIN"/>
    <property type="match status" value="1"/>
</dbReference>
<name>A0AB34IGG6_PRYPA</name>
<comment type="similarity">
    <text evidence="2">Belongs to the autoinducer-2 exporter (AI-2E) (TC 2.A.86) family.</text>
</comment>
<evidence type="ECO:0000256" key="3">
    <source>
        <dbReference type="ARBA" id="ARBA00022692"/>
    </source>
</evidence>
<comment type="caution">
    <text evidence="8">The sequence shown here is derived from an EMBL/GenBank/DDBJ whole genome shotgun (WGS) entry which is preliminary data.</text>
</comment>
<dbReference type="AlphaFoldDB" id="A0AB34IGG6"/>
<evidence type="ECO:0000256" key="7">
    <source>
        <dbReference type="SAM" id="Phobius"/>
    </source>
</evidence>
<feature type="compositionally biased region" description="Polar residues" evidence="6">
    <location>
        <begin position="734"/>
        <end position="746"/>
    </location>
</feature>
<organism evidence="8 9">
    <name type="scientific">Prymnesium parvum</name>
    <name type="common">Toxic golden alga</name>
    <dbReference type="NCBI Taxonomy" id="97485"/>
    <lineage>
        <taxon>Eukaryota</taxon>
        <taxon>Haptista</taxon>
        <taxon>Haptophyta</taxon>
        <taxon>Prymnesiophyceae</taxon>
        <taxon>Prymnesiales</taxon>
        <taxon>Prymnesiaceae</taxon>
        <taxon>Prymnesium</taxon>
    </lineage>
</organism>
<comment type="subcellular location">
    <subcellularLocation>
        <location evidence="1">Membrane</location>
        <topology evidence="1">Multi-pass membrane protein</topology>
    </subcellularLocation>
</comment>
<dbReference type="PANTHER" id="PTHR21716:SF4">
    <property type="entry name" value="TRANSMEMBRANE PROTEIN 245"/>
    <property type="match status" value="1"/>
</dbReference>
<evidence type="ECO:0000256" key="2">
    <source>
        <dbReference type="ARBA" id="ARBA00009773"/>
    </source>
</evidence>
<reference evidence="8 9" key="1">
    <citation type="journal article" date="2024" name="Science">
        <title>Giant polyketide synthase enzymes in the biosynthesis of giant marine polyether toxins.</title>
        <authorList>
            <person name="Fallon T.R."/>
            <person name="Shende V.V."/>
            <person name="Wierzbicki I.H."/>
            <person name="Pendleton A.L."/>
            <person name="Watervoot N.F."/>
            <person name="Auber R.P."/>
            <person name="Gonzalez D.J."/>
            <person name="Wisecaver J.H."/>
            <person name="Moore B.S."/>
        </authorList>
    </citation>
    <scope>NUCLEOTIDE SEQUENCE [LARGE SCALE GENOMIC DNA]</scope>
    <source>
        <strain evidence="8 9">12B1</strain>
    </source>
</reference>
<feature type="region of interest" description="Disordered" evidence="6">
    <location>
        <begin position="799"/>
        <end position="843"/>
    </location>
</feature>
<feature type="compositionally biased region" description="Polar residues" evidence="6">
    <location>
        <begin position="820"/>
        <end position="831"/>
    </location>
</feature>
<dbReference type="InterPro" id="IPR002549">
    <property type="entry name" value="AI-2E-like"/>
</dbReference>
<keyword evidence="9" id="KW-1185">Reference proteome</keyword>
<proteinExistence type="inferred from homology"/>
<dbReference type="Proteomes" id="UP001515480">
    <property type="component" value="Unassembled WGS sequence"/>
</dbReference>
<feature type="transmembrane region" description="Helical" evidence="7">
    <location>
        <begin position="449"/>
        <end position="471"/>
    </location>
</feature>
<protein>
    <recommendedName>
        <fullName evidence="10">Transmembrane protein</fullName>
    </recommendedName>
</protein>